<dbReference type="PANTHER" id="PTHR33674">
    <property type="entry name" value="METHIONINE-S-OXIDE REDUCTASE"/>
    <property type="match status" value="1"/>
</dbReference>
<evidence type="ECO:0000313" key="2">
    <source>
        <dbReference type="RefSeq" id="XP_039144680.1"/>
    </source>
</evidence>
<protein>
    <submittedName>
        <fullName evidence="2">Uncharacterized protein At4g08330, chloroplastic-like</fullName>
    </submittedName>
</protein>
<keyword evidence="1" id="KW-1185">Reference proteome</keyword>
<dbReference type="InterPro" id="IPR045282">
    <property type="entry name" value="At4g08330-like"/>
</dbReference>
<dbReference type="AlphaFoldDB" id="A0AB40D1K9"/>
<sequence length="155" mass="16777">MIGEEEDMDGAPAALDSLSSQRDVLYSCGYCGYALNLSSSQRNTTNIGSKYGKAIKKGVVLFYSIDDSRFSHVDELRCLPFFTSKHSWGFLRQSTKLLCRKCGAYIGSSYDVGFTPVTPDSASDSNSSNGVAKKYKIRIGALQPSSDESGIPICA</sequence>
<dbReference type="RefSeq" id="XP_039144680.1">
    <property type="nucleotide sequence ID" value="XM_039288746.1"/>
</dbReference>
<name>A0AB40D1K9_DIOCR</name>
<organism evidence="1 2">
    <name type="scientific">Dioscorea cayennensis subsp. rotundata</name>
    <name type="common">White Guinea yam</name>
    <name type="synonym">Dioscorea rotundata</name>
    <dbReference type="NCBI Taxonomy" id="55577"/>
    <lineage>
        <taxon>Eukaryota</taxon>
        <taxon>Viridiplantae</taxon>
        <taxon>Streptophyta</taxon>
        <taxon>Embryophyta</taxon>
        <taxon>Tracheophyta</taxon>
        <taxon>Spermatophyta</taxon>
        <taxon>Magnoliopsida</taxon>
        <taxon>Liliopsida</taxon>
        <taxon>Dioscoreales</taxon>
        <taxon>Dioscoreaceae</taxon>
        <taxon>Dioscorea</taxon>
    </lineage>
</organism>
<gene>
    <name evidence="2" type="primary">LOC120282027</name>
</gene>
<reference evidence="2" key="1">
    <citation type="submission" date="2025-08" db="UniProtKB">
        <authorList>
            <consortium name="RefSeq"/>
        </authorList>
    </citation>
    <scope>IDENTIFICATION</scope>
</reference>
<dbReference type="GeneID" id="120282027"/>
<evidence type="ECO:0000313" key="1">
    <source>
        <dbReference type="Proteomes" id="UP001515500"/>
    </source>
</evidence>
<dbReference type="Pfam" id="PF24046">
    <property type="entry name" value="At4g08330"/>
    <property type="match status" value="1"/>
</dbReference>
<dbReference type="PANTHER" id="PTHR33674:SF8">
    <property type="entry name" value="OS01G0833400 PROTEIN"/>
    <property type="match status" value="1"/>
</dbReference>
<dbReference type="Proteomes" id="UP001515500">
    <property type="component" value="Chromosome 18"/>
</dbReference>
<proteinExistence type="predicted"/>
<accession>A0AB40D1K9</accession>